<organism evidence="1 2">
    <name type="scientific">Austropuccinia psidii MF-1</name>
    <dbReference type="NCBI Taxonomy" id="1389203"/>
    <lineage>
        <taxon>Eukaryota</taxon>
        <taxon>Fungi</taxon>
        <taxon>Dikarya</taxon>
        <taxon>Basidiomycota</taxon>
        <taxon>Pucciniomycotina</taxon>
        <taxon>Pucciniomycetes</taxon>
        <taxon>Pucciniales</taxon>
        <taxon>Sphaerophragmiaceae</taxon>
        <taxon>Austropuccinia</taxon>
    </lineage>
</organism>
<gene>
    <name evidence="1" type="ORF">O181_018353</name>
</gene>
<protein>
    <submittedName>
        <fullName evidence="1">Uncharacterized protein</fullName>
    </submittedName>
</protein>
<dbReference type="AlphaFoldDB" id="A0A9Q3C7S3"/>
<reference evidence="1" key="1">
    <citation type="submission" date="2021-03" db="EMBL/GenBank/DDBJ databases">
        <title>Draft genome sequence of rust myrtle Austropuccinia psidii MF-1, a brazilian biotype.</title>
        <authorList>
            <person name="Quecine M.C."/>
            <person name="Pachon D.M.R."/>
            <person name="Bonatelli M.L."/>
            <person name="Correr F.H."/>
            <person name="Franceschini L.M."/>
            <person name="Leite T.F."/>
            <person name="Margarido G.R.A."/>
            <person name="Almeida C.A."/>
            <person name="Ferrarezi J.A."/>
            <person name="Labate C.A."/>
        </authorList>
    </citation>
    <scope>NUCLEOTIDE SEQUENCE</scope>
    <source>
        <strain evidence="1">MF-1</strain>
    </source>
</reference>
<proteinExistence type="predicted"/>
<evidence type="ECO:0000313" key="2">
    <source>
        <dbReference type="Proteomes" id="UP000765509"/>
    </source>
</evidence>
<sequence length="198" mass="22877">MTFKDLIIITKGWNHDREFKLLEEQPSRIRENEATIKAIEEQLNQTEHTLIPSGLKREKARIKREKQDFFKPEAEGVRPHDQEAVGLGERSTQQPEIIVNTSNRIISPADRNITPTQNENNSVKPESNIKINKLWLKISQFSEKTRQNLARLQENNVSLQELSTLQQTSIQALQEGYAKLIKASEVTNKRPKKLSKEK</sequence>
<comment type="caution">
    <text evidence="1">The sequence shown here is derived from an EMBL/GenBank/DDBJ whole genome shotgun (WGS) entry which is preliminary data.</text>
</comment>
<evidence type="ECO:0000313" key="1">
    <source>
        <dbReference type="EMBL" id="MBW0478638.1"/>
    </source>
</evidence>
<keyword evidence="2" id="KW-1185">Reference proteome</keyword>
<accession>A0A9Q3C7S3</accession>
<name>A0A9Q3C7S3_9BASI</name>
<dbReference type="EMBL" id="AVOT02005260">
    <property type="protein sequence ID" value="MBW0478638.1"/>
    <property type="molecule type" value="Genomic_DNA"/>
</dbReference>
<dbReference type="Proteomes" id="UP000765509">
    <property type="component" value="Unassembled WGS sequence"/>
</dbReference>